<dbReference type="GO" id="GO:0016791">
    <property type="term" value="F:phosphatase activity"/>
    <property type="evidence" value="ECO:0007669"/>
    <property type="project" value="UniProtKB-ARBA"/>
</dbReference>
<comment type="caution">
    <text evidence="1">The sequence shown here is derived from an EMBL/GenBank/DDBJ whole genome shotgun (WGS) entry which is preliminary data.</text>
</comment>
<dbReference type="InterPro" id="IPR000560">
    <property type="entry name" value="His_Pase_clade-2"/>
</dbReference>
<proteinExistence type="predicted"/>
<dbReference type="InterPro" id="IPR029033">
    <property type="entry name" value="His_PPase_superfam"/>
</dbReference>
<dbReference type="OrthoDB" id="258392at2759"/>
<dbReference type="Pfam" id="PF00328">
    <property type="entry name" value="His_Phos_2"/>
    <property type="match status" value="1"/>
</dbReference>
<evidence type="ECO:0000313" key="1">
    <source>
        <dbReference type="EMBL" id="RCN40279.1"/>
    </source>
</evidence>
<reference evidence="1 2" key="1">
    <citation type="submission" date="2014-10" db="EMBL/GenBank/DDBJ databases">
        <title>Draft genome of the hookworm Ancylostoma caninum.</title>
        <authorList>
            <person name="Mitreva M."/>
        </authorList>
    </citation>
    <scope>NUCLEOTIDE SEQUENCE [LARGE SCALE GENOMIC DNA]</scope>
    <source>
        <strain evidence="1 2">Baltimore</strain>
    </source>
</reference>
<keyword evidence="2" id="KW-1185">Reference proteome</keyword>
<sequence length="104" mass="11714">MSLELKYSVEIEKESQLQFINTQGDRLNKTSSEFTIMKMSKIYVRSSDLNRTIISAISNMMGMYGQDDGASIRDVDYPDIPGWPAGYVPVAVHTVNRNTDYVGL</sequence>
<name>A0A368GAG1_ANCCA</name>
<dbReference type="STRING" id="29170.A0A368GAG1"/>
<dbReference type="Proteomes" id="UP000252519">
    <property type="component" value="Unassembled WGS sequence"/>
</dbReference>
<dbReference type="EMBL" id="JOJR01000293">
    <property type="protein sequence ID" value="RCN40279.1"/>
    <property type="molecule type" value="Genomic_DNA"/>
</dbReference>
<gene>
    <name evidence="1" type="ORF">ANCCAN_13766</name>
</gene>
<organism evidence="1 2">
    <name type="scientific">Ancylostoma caninum</name>
    <name type="common">Dog hookworm</name>
    <dbReference type="NCBI Taxonomy" id="29170"/>
    <lineage>
        <taxon>Eukaryota</taxon>
        <taxon>Metazoa</taxon>
        <taxon>Ecdysozoa</taxon>
        <taxon>Nematoda</taxon>
        <taxon>Chromadorea</taxon>
        <taxon>Rhabditida</taxon>
        <taxon>Rhabditina</taxon>
        <taxon>Rhabditomorpha</taxon>
        <taxon>Strongyloidea</taxon>
        <taxon>Ancylostomatidae</taxon>
        <taxon>Ancylostomatinae</taxon>
        <taxon>Ancylostoma</taxon>
    </lineage>
</organism>
<accession>A0A368GAG1</accession>
<evidence type="ECO:0000313" key="2">
    <source>
        <dbReference type="Proteomes" id="UP000252519"/>
    </source>
</evidence>
<dbReference type="Gene3D" id="3.40.50.1240">
    <property type="entry name" value="Phosphoglycerate mutase-like"/>
    <property type="match status" value="1"/>
</dbReference>
<dbReference type="SUPFAM" id="SSF53254">
    <property type="entry name" value="Phosphoglycerate mutase-like"/>
    <property type="match status" value="1"/>
</dbReference>
<protein>
    <submittedName>
        <fullName evidence="1">Uncharacterized protein</fullName>
    </submittedName>
</protein>
<dbReference type="AlphaFoldDB" id="A0A368GAG1"/>